<evidence type="ECO:0000313" key="2">
    <source>
        <dbReference type="WBParaSite" id="JU765_v2.g14512.t1"/>
    </source>
</evidence>
<evidence type="ECO:0000313" key="1">
    <source>
        <dbReference type="Proteomes" id="UP000887576"/>
    </source>
</evidence>
<dbReference type="WBParaSite" id="JU765_v2.g14512.t1">
    <property type="protein sequence ID" value="JU765_v2.g14512.t1"/>
    <property type="gene ID" value="JU765_v2.g14512"/>
</dbReference>
<sequence length="140" mass="16153">MSVKSKPYSDEARWNVIYPAYMNSKRTKFEGRRIPLAKAVINPTCQEIQDILQHEGFNSKIEKNKMYPREKDREEDFLGRIRIQLKNDDGAFVNEKYKSTEAVMIRVAELIPQLKTRTASGAPVPPTAPQTQQTGKKKKR</sequence>
<proteinExistence type="predicted"/>
<accession>A0AC34QA77</accession>
<dbReference type="Proteomes" id="UP000887576">
    <property type="component" value="Unplaced"/>
</dbReference>
<name>A0AC34QA77_9BILA</name>
<reference evidence="2" key="1">
    <citation type="submission" date="2022-11" db="UniProtKB">
        <authorList>
            <consortium name="WormBaseParasite"/>
        </authorList>
    </citation>
    <scope>IDENTIFICATION</scope>
</reference>
<organism evidence="1 2">
    <name type="scientific">Panagrolaimus sp. JU765</name>
    <dbReference type="NCBI Taxonomy" id="591449"/>
    <lineage>
        <taxon>Eukaryota</taxon>
        <taxon>Metazoa</taxon>
        <taxon>Ecdysozoa</taxon>
        <taxon>Nematoda</taxon>
        <taxon>Chromadorea</taxon>
        <taxon>Rhabditida</taxon>
        <taxon>Tylenchina</taxon>
        <taxon>Panagrolaimomorpha</taxon>
        <taxon>Panagrolaimoidea</taxon>
        <taxon>Panagrolaimidae</taxon>
        <taxon>Panagrolaimus</taxon>
    </lineage>
</organism>
<protein>
    <submittedName>
        <fullName evidence="2">Signal recognition particle 19 kDa protein</fullName>
    </submittedName>
</protein>